<dbReference type="PANTHER" id="PTHR43394">
    <property type="entry name" value="ATP-DEPENDENT PERMEASE MDL1, MITOCHONDRIAL"/>
    <property type="match status" value="1"/>
</dbReference>
<dbReference type="GO" id="GO:0005886">
    <property type="term" value="C:plasma membrane"/>
    <property type="evidence" value="ECO:0007669"/>
    <property type="project" value="UniProtKB-SubCell"/>
</dbReference>
<feature type="transmembrane region" description="Helical" evidence="11">
    <location>
        <begin position="582"/>
        <end position="602"/>
    </location>
</feature>
<reference evidence="16 17" key="1">
    <citation type="submission" date="2017-06" db="EMBL/GenBank/DDBJ databases">
        <title>Genome sequencing of cyanobaciteial culture collection at National Institute for Environmental Studies (NIES).</title>
        <authorList>
            <person name="Hirose Y."/>
            <person name="Shimura Y."/>
            <person name="Fujisawa T."/>
            <person name="Nakamura Y."/>
            <person name="Kawachi M."/>
        </authorList>
    </citation>
    <scope>NUCLEOTIDE SEQUENCE [LARGE SCALE GENOMIC DNA]</scope>
    <source>
        <strain evidence="16 17">NIES-21</strain>
    </source>
</reference>
<evidence type="ECO:0000256" key="3">
    <source>
        <dbReference type="ARBA" id="ARBA00022475"/>
    </source>
</evidence>
<evidence type="ECO:0000256" key="9">
    <source>
        <dbReference type="ARBA" id="ARBA00022989"/>
    </source>
</evidence>
<dbReference type="InterPro" id="IPR014710">
    <property type="entry name" value="RmlC-like_jellyroll"/>
</dbReference>
<evidence type="ECO:0000313" key="16">
    <source>
        <dbReference type="EMBL" id="BAY18238.1"/>
    </source>
</evidence>
<dbReference type="CDD" id="cd00038">
    <property type="entry name" value="CAP_ED"/>
    <property type="match status" value="1"/>
</dbReference>
<dbReference type="OrthoDB" id="437054at2"/>
<keyword evidence="7" id="KW-0645">Protease</keyword>
<evidence type="ECO:0000256" key="8">
    <source>
        <dbReference type="ARBA" id="ARBA00022840"/>
    </source>
</evidence>
<dbReference type="CDD" id="cd18568">
    <property type="entry name" value="ABC_6TM_HetC_like"/>
    <property type="match status" value="1"/>
</dbReference>
<feature type="transmembrane region" description="Helical" evidence="11">
    <location>
        <begin position="470"/>
        <end position="492"/>
    </location>
</feature>
<evidence type="ECO:0000256" key="5">
    <source>
        <dbReference type="ARBA" id="ARBA00022741"/>
    </source>
</evidence>
<dbReference type="InterPro" id="IPR011527">
    <property type="entry name" value="ABC1_TM_dom"/>
</dbReference>
<keyword evidence="3" id="KW-1003">Cell membrane</keyword>
<dbReference type="InterPro" id="IPR003593">
    <property type="entry name" value="AAA+_ATPase"/>
</dbReference>
<gene>
    <name evidence="16" type="ORF">NIES21_40820</name>
</gene>
<dbReference type="InterPro" id="IPR027417">
    <property type="entry name" value="P-loop_NTPase"/>
</dbReference>
<dbReference type="InterPro" id="IPR018490">
    <property type="entry name" value="cNMP-bd_dom_sf"/>
</dbReference>
<evidence type="ECO:0000256" key="6">
    <source>
        <dbReference type="ARBA" id="ARBA00022801"/>
    </source>
</evidence>
<keyword evidence="9 11" id="KW-1133">Transmembrane helix</keyword>
<keyword evidence="6" id="KW-0378">Hydrolase</keyword>
<evidence type="ECO:0000259" key="12">
    <source>
        <dbReference type="PROSITE" id="PS50042"/>
    </source>
</evidence>
<protein>
    <submittedName>
        <fullName evidence="16">Peptidase</fullName>
    </submittedName>
</protein>
<dbReference type="Proteomes" id="UP000218287">
    <property type="component" value="Chromosome"/>
</dbReference>
<dbReference type="Gene3D" id="1.20.1560.10">
    <property type="entry name" value="ABC transporter type 1, transmembrane domain"/>
    <property type="match status" value="1"/>
</dbReference>
<evidence type="ECO:0000256" key="4">
    <source>
        <dbReference type="ARBA" id="ARBA00022692"/>
    </source>
</evidence>
<dbReference type="InterPro" id="IPR017871">
    <property type="entry name" value="ABC_transporter-like_CS"/>
</dbReference>
<dbReference type="PROSITE" id="PS50990">
    <property type="entry name" value="PEPTIDASE_C39"/>
    <property type="match status" value="1"/>
</dbReference>
<accession>A0A1Z4GLK3</accession>
<dbReference type="PANTHER" id="PTHR43394:SF1">
    <property type="entry name" value="ATP-BINDING CASSETTE SUB-FAMILY B MEMBER 10, MITOCHONDRIAL"/>
    <property type="match status" value="1"/>
</dbReference>
<dbReference type="GO" id="GO:0005524">
    <property type="term" value="F:ATP binding"/>
    <property type="evidence" value="ECO:0007669"/>
    <property type="project" value="UniProtKB-KW"/>
</dbReference>
<dbReference type="GO" id="GO:0016887">
    <property type="term" value="F:ATP hydrolysis activity"/>
    <property type="evidence" value="ECO:0007669"/>
    <property type="project" value="InterPro"/>
</dbReference>
<proteinExistence type="predicted"/>
<organism evidence="16 17">
    <name type="scientific">Anabaenopsis circularis NIES-21</name>
    <dbReference type="NCBI Taxonomy" id="1085406"/>
    <lineage>
        <taxon>Bacteria</taxon>
        <taxon>Bacillati</taxon>
        <taxon>Cyanobacteriota</taxon>
        <taxon>Cyanophyceae</taxon>
        <taxon>Nostocales</taxon>
        <taxon>Nodulariaceae</taxon>
        <taxon>Anabaenopsis</taxon>
    </lineage>
</organism>
<dbReference type="GO" id="GO:0015421">
    <property type="term" value="F:ABC-type oligopeptide transporter activity"/>
    <property type="evidence" value="ECO:0007669"/>
    <property type="project" value="TreeGrafter"/>
</dbReference>
<dbReference type="InterPro" id="IPR003439">
    <property type="entry name" value="ABC_transporter-like_ATP-bd"/>
</dbReference>
<evidence type="ECO:0000259" key="14">
    <source>
        <dbReference type="PROSITE" id="PS50929"/>
    </source>
</evidence>
<evidence type="ECO:0000256" key="10">
    <source>
        <dbReference type="ARBA" id="ARBA00023136"/>
    </source>
</evidence>
<dbReference type="Pfam" id="PF00005">
    <property type="entry name" value="ABC_tran"/>
    <property type="match status" value="1"/>
</dbReference>
<keyword evidence="8" id="KW-0067">ATP-binding</keyword>
<dbReference type="GO" id="GO:0006508">
    <property type="term" value="P:proteolysis"/>
    <property type="evidence" value="ECO:0007669"/>
    <property type="project" value="InterPro"/>
</dbReference>
<dbReference type="PROSITE" id="PS00211">
    <property type="entry name" value="ABC_TRANSPORTER_1"/>
    <property type="match status" value="1"/>
</dbReference>
<dbReference type="InterPro" id="IPR005074">
    <property type="entry name" value="Peptidase_C39"/>
</dbReference>
<name>A0A1Z4GLK3_9CYAN</name>
<feature type="domain" description="ABC transmembrane type-1" evidence="14">
    <location>
        <begin position="470"/>
        <end position="749"/>
    </location>
</feature>
<keyword evidence="2" id="KW-0813">Transport</keyword>
<dbReference type="SUPFAM" id="SSF52540">
    <property type="entry name" value="P-loop containing nucleoside triphosphate hydrolases"/>
    <property type="match status" value="1"/>
</dbReference>
<dbReference type="GO" id="GO:0008234">
    <property type="term" value="F:cysteine-type peptidase activity"/>
    <property type="evidence" value="ECO:0007669"/>
    <property type="project" value="UniProtKB-KW"/>
</dbReference>
<dbReference type="SUPFAM" id="SSF90123">
    <property type="entry name" value="ABC transporter transmembrane region"/>
    <property type="match status" value="1"/>
</dbReference>
<feature type="domain" description="ABC transporter" evidence="13">
    <location>
        <begin position="783"/>
        <end position="1019"/>
    </location>
</feature>
<feature type="domain" description="Peptidase C39" evidence="15">
    <location>
        <begin position="318"/>
        <end position="437"/>
    </location>
</feature>
<dbReference type="PROSITE" id="PS50929">
    <property type="entry name" value="ABC_TM1F"/>
    <property type="match status" value="1"/>
</dbReference>
<evidence type="ECO:0000256" key="7">
    <source>
        <dbReference type="ARBA" id="ARBA00022807"/>
    </source>
</evidence>
<sequence length="1023" mass="114149">MNPSSSFRVQEELNSSAQQQSITPEATILKLLSIVAGDTNLASEFSQSWTINKFQIGDNLTNYTDSSISEDKSNFFYLVCQGRVRLLSSDATLGREVSTQLLLAEQTFGADDLFCDRPLSYRAIGASPGFVAQITIADLQVWLQRLPNLAQHWQKLASERQALIFFKSYSELRSLNSATLKQFLSYIITTKISAGSSLTTAAPATAGRFWLASGTTTSLLLGDSWGYPDVTSPDAIAETDLFIYHLPIEQWESAQAFAPQLFTSQDTQQELTVVHSEIIQLPLPKPEYSQPEIPSVSEIDFPPQPKAKSRRKYPFIPQQSSSDCGAACLAMISEYWGKRFSLNTLRNLAAVDRTGASLAGLASAAQALEYEALQVRASLTKLESQGIPWIAHWQGNHYIVVWQVKGDRILIADPAMGQKWLSRCDFAASWTGYALLLNPTANFHALNSEKLSLSRYWQTLQPYHQLIQHIILVSIVIQIFGLGTPLLTQAILDQILLLKNFSTLNAFALGFLCLGVWRIVLTAQRQYLLDYFANRIDINLIGGFVKHTLQLPLQFFTSRRVEDILSRVQENRKIQQFLTRRAITGIVDALMIIVYLAVMVYFNLRLTLLVMCGIVPVVILTLVANSFLKQISREISQTSASQNSATVEIITGIVTVKTAAAERTVQTYWQEGLLKILKVQLRGQKLTNVLQMLRNLISHVATTVVLWCGLQLVITGDMSLGKFVAFNMLISNVTNPVLALVGLWDELPAVLMAAEQVNHVLDSQPEENSQQPLQVMPTIRGEVRFENVFFRYHPYDQRHVLQNVSFRVRPQQTIGIIGQSGCGKSTLVNLLAGLYRPESGRILIDGVDIAAVSPSSLRNQIGFIAQDNFLFSGTILENITLYNQDFNHEQAIAAAKLAEAHSFIRELPLGYNTPVGDRGLRLSGGQRQKIAIARALITHPKILILDEATSALDPESERCLYQKLARLSQYHTTFIISHRLSSVRHTDHILVLDQGILVEQGTHKKLMETKGLYYSLARLQLQL</sequence>
<dbReference type="EMBL" id="AP018174">
    <property type="protein sequence ID" value="BAY18238.1"/>
    <property type="molecule type" value="Genomic_DNA"/>
</dbReference>
<dbReference type="SMART" id="SM00382">
    <property type="entry name" value="AAA"/>
    <property type="match status" value="1"/>
</dbReference>
<dbReference type="CDD" id="cd02418">
    <property type="entry name" value="Peptidase_C39B"/>
    <property type="match status" value="1"/>
</dbReference>
<keyword evidence="7" id="KW-0788">Thiol protease</keyword>
<feature type="domain" description="Cyclic nucleotide-binding" evidence="12">
    <location>
        <begin position="71"/>
        <end position="118"/>
    </location>
</feature>
<dbReference type="PROSITE" id="PS50893">
    <property type="entry name" value="ABC_TRANSPORTER_2"/>
    <property type="match status" value="1"/>
</dbReference>
<dbReference type="Pfam" id="PF03412">
    <property type="entry name" value="Peptidase_C39"/>
    <property type="match status" value="1"/>
</dbReference>
<evidence type="ECO:0000259" key="13">
    <source>
        <dbReference type="PROSITE" id="PS50893"/>
    </source>
</evidence>
<dbReference type="SUPFAM" id="SSF51206">
    <property type="entry name" value="cAMP-binding domain-like"/>
    <property type="match status" value="1"/>
</dbReference>
<dbReference type="Gene3D" id="2.60.120.10">
    <property type="entry name" value="Jelly Rolls"/>
    <property type="match status" value="1"/>
</dbReference>
<dbReference type="InterPro" id="IPR039421">
    <property type="entry name" value="Type_1_exporter"/>
</dbReference>
<feature type="transmembrane region" description="Helical" evidence="11">
    <location>
        <begin position="692"/>
        <end position="714"/>
    </location>
</feature>
<dbReference type="Pfam" id="PF00664">
    <property type="entry name" value="ABC_membrane"/>
    <property type="match status" value="1"/>
</dbReference>
<evidence type="ECO:0000313" key="17">
    <source>
        <dbReference type="Proteomes" id="UP000218287"/>
    </source>
</evidence>
<dbReference type="Gene3D" id="3.90.70.10">
    <property type="entry name" value="Cysteine proteinases"/>
    <property type="match status" value="1"/>
</dbReference>
<keyword evidence="4 11" id="KW-0812">Transmembrane</keyword>
<dbReference type="Gene3D" id="3.40.50.300">
    <property type="entry name" value="P-loop containing nucleotide triphosphate hydrolases"/>
    <property type="match status" value="1"/>
</dbReference>
<evidence type="ECO:0000256" key="11">
    <source>
        <dbReference type="SAM" id="Phobius"/>
    </source>
</evidence>
<feature type="transmembrane region" description="Helical" evidence="11">
    <location>
        <begin position="504"/>
        <end position="521"/>
    </location>
</feature>
<dbReference type="AlphaFoldDB" id="A0A1Z4GLK3"/>
<dbReference type="PROSITE" id="PS50042">
    <property type="entry name" value="CNMP_BINDING_3"/>
    <property type="match status" value="1"/>
</dbReference>
<dbReference type="InterPro" id="IPR000595">
    <property type="entry name" value="cNMP-bd_dom"/>
</dbReference>
<dbReference type="InterPro" id="IPR036640">
    <property type="entry name" value="ABC1_TM_sf"/>
</dbReference>
<keyword evidence="10 11" id="KW-0472">Membrane</keyword>
<keyword evidence="17" id="KW-1185">Reference proteome</keyword>
<evidence type="ECO:0000256" key="2">
    <source>
        <dbReference type="ARBA" id="ARBA00022448"/>
    </source>
</evidence>
<evidence type="ECO:0000259" key="15">
    <source>
        <dbReference type="PROSITE" id="PS50990"/>
    </source>
</evidence>
<keyword evidence="5" id="KW-0547">Nucleotide-binding</keyword>
<dbReference type="FunFam" id="3.40.50.300:FF:000221">
    <property type="entry name" value="Multidrug ABC transporter ATP-binding protein"/>
    <property type="match status" value="1"/>
</dbReference>
<evidence type="ECO:0000256" key="1">
    <source>
        <dbReference type="ARBA" id="ARBA00004651"/>
    </source>
</evidence>
<comment type="subcellular location">
    <subcellularLocation>
        <location evidence="1">Cell membrane</location>
        <topology evidence="1">Multi-pass membrane protein</topology>
    </subcellularLocation>
</comment>
<feature type="transmembrane region" description="Helical" evidence="11">
    <location>
        <begin position="608"/>
        <end position="628"/>
    </location>
</feature>